<reference evidence="2 3" key="1">
    <citation type="journal article" date="2016" name="Nat. Commun.">
        <title>Thousands of microbial genomes shed light on interconnected biogeochemical processes in an aquifer system.</title>
        <authorList>
            <person name="Anantharaman K."/>
            <person name="Brown C.T."/>
            <person name="Hug L.A."/>
            <person name="Sharon I."/>
            <person name="Castelle C.J."/>
            <person name="Probst A.J."/>
            <person name="Thomas B.C."/>
            <person name="Singh A."/>
            <person name="Wilkins M.J."/>
            <person name="Karaoz U."/>
            <person name="Brodie E.L."/>
            <person name="Williams K.H."/>
            <person name="Hubbard S.S."/>
            <person name="Banfield J.F."/>
        </authorList>
    </citation>
    <scope>NUCLEOTIDE SEQUENCE [LARGE SCALE GENOMIC DNA]</scope>
</reference>
<dbReference type="Gene3D" id="3.40.50.150">
    <property type="entry name" value="Vaccinia Virus protein VP39"/>
    <property type="match status" value="1"/>
</dbReference>
<dbReference type="Proteomes" id="UP000176897">
    <property type="component" value="Unassembled WGS sequence"/>
</dbReference>
<name>A0A1F7UUD4_9BACT</name>
<dbReference type="PANTHER" id="PTHR43591">
    <property type="entry name" value="METHYLTRANSFERASE"/>
    <property type="match status" value="1"/>
</dbReference>
<dbReference type="EMBL" id="MGEJ01000007">
    <property type="protein sequence ID" value="OGL81318.1"/>
    <property type="molecule type" value="Genomic_DNA"/>
</dbReference>
<gene>
    <name evidence="2" type="ORF">A3B21_00125</name>
</gene>
<feature type="domain" description="Methyltransferase type 11" evidence="1">
    <location>
        <begin position="53"/>
        <end position="143"/>
    </location>
</feature>
<sequence>MPELESDKYYLNHLQRTNAAIHSRYSLLGVHHRHLNEFILRQVSTLPPQSAILDGGCGLSIWVTDEIRKNYDLRSMDCEEQSVEFCRRYYQDGRYIVGDLYDIPFSDASIDAITIREVIEHIKEPERALLEMKRVLKAGERIILTTPNYSSPLLFLIENIYNRFFSDIKPYRDDVHPSKFKFQELKALLKKHFVLVEYGTIDFGINLKAVARKK</sequence>
<comment type="caution">
    <text evidence="2">The sequence shown here is derived from an EMBL/GenBank/DDBJ whole genome shotgun (WGS) entry which is preliminary data.</text>
</comment>
<evidence type="ECO:0000313" key="3">
    <source>
        <dbReference type="Proteomes" id="UP000176897"/>
    </source>
</evidence>
<protein>
    <recommendedName>
        <fullName evidence="1">Methyltransferase type 11 domain-containing protein</fullName>
    </recommendedName>
</protein>
<proteinExistence type="predicted"/>
<evidence type="ECO:0000259" key="1">
    <source>
        <dbReference type="Pfam" id="PF08241"/>
    </source>
</evidence>
<dbReference type="Pfam" id="PF08241">
    <property type="entry name" value="Methyltransf_11"/>
    <property type="match status" value="1"/>
</dbReference>
<dbReference type="AlphaFoldDB" id="A0A1F7UUD4"/>
<organism evidence="2 3">
    <name type="scientific">Candidatus Uhrbacteria bacterium RIFCSPLOWO2_01_FULL_47_24</name>
    <dbReference type="NCBI Taxonomy" id="1802401"/>
    <lineage>
        <taxon>Bacteria</taxon>
        <taxon>Candidatus Uhriibacteriota</taxon>
    </lineage>
</organism>
<dbReference type="InterPro" id="IPR013216">
    <property type="entry name" value="Methyltransf_11"/>
</dbReference>
<evidence type="ECO:0000313" key="2">
    <source>
        <dbReference type="EMBL" id="OGL81318.1"/>
    </source>
</evidence>
<dbReference type="InterPro" id="IPR029063">
    <property type="entry name" value="SAM-dependent_MTases_sf"/>
</dbReference>
<accession>A0A1F7UUD4</accession>
<dbReference type="STRING" id="1802401.A3B21_00125"/>
<dbReference type="GO" id="GO:0008757">
    <property type="term" value="F:S-adenosylmethionine-dependent methyltransferase activity"/>
    <property type="evidence" value="ECO:0007669"/>
    <property type="project" value="InterPro"/>
</dbReference>
<dbReference type="SUPFAM" id="SSF53335">
    <property type="entry name" value="S-adenosyl-L-methionine-dependent methyltransferases"/>
    <property type="match status" value="1"/>
</dbReference>